<sequence>MDRSSALVSGLRALILLSPPPPPPCPSTTPSSPPSDLVPAPPAPFVPALPPPLDFIILLPPICSSASSSFPSNRLHLVTSSASVSLLLNLPNSPSN</sequence>
<organism evidence="4">
    <name type="scientific">Schistocephalus solidus</name>
    <name type="common">Tapeworm</name>
    <dbReference type="NCBI Taxonomy" id="70667"/>
    <lineage>
        <taxon>Eukaryota</taxon>
        <taxon>Metazoa</taxon>
        <taxon>Spiralia</taxon>
        <taxon>Lophotrochozoa</taxon>
        <taxon>Platyhelminthes</taxon>
        <taxon>Cestoda</taxon>
        <taxon>Eucestoda</taxon>
        <taxon>Diphyllobothriidea</taxon>
        <taxon>Diphyllobothriidae</taxon>
        <taxon>Schistocephalus</taxon>
    </lineage>
</organism>
<evidence type="ECO:0000313" key="3">
    <source>
        <dbReference type="Proteomes" id="UP000275846"/>
    </source>
</evidence>
<evidence type="ECO:0000313" key="2">
    <source>
        <dbReference type="EMBL" id="VDL96147.1"/>
    </source>
</evidence>
<proteinExistence type="predicted"/>
<dbReference type="AlphaFoldDB" id="A0A183SZW4"/>
<evidence type="ECO:0000256" key="1">
    <source>
        <dbReference type="SAM" id="MobiDB-lite"/>
    </source>
</evidence>
<dbReference type="WBParaSite" id="SSLN_0001012401-mRNA-1">
    <property type="protein sequence ID" value="SSLN_0001012401-mRNA-1"/>
    <property type="gene ID" value="SSLN_0001012401"/>
</dbReference>
<gene>
    <name evidence="2" type="ORF">SSLN_LOCUS9762</name>
</gene>
<accession>A0A183SZW4</accession>
<evidence type="ECO:0000313" key="4">
    <source>
        <dbReference type="WBParaSite" id="SSLN_0001012401-mRNA-1"/>
    </source>
</evidence>
<reference evidence="4" key="1">
    <citation type="submission" date="2016-06" db="UniProtKB">
        <authorList>
            <consortium name="WormBaseParasite"/>
        </authorList>
    </citation>
    <scope>IDENTIFICATION</scope>
</reference>
<dbReference type="Proteomes" id="UP000275846">
    <property type="component" value="Unassembled WGS sequence"/>
</dbReference>
<protein>
    <submittedName>
        <fullName evidence="4">Secreted protein</fullName>
    </submittedName>
</protein>
<name>A0A183SZW4_SCHSO</name>
<reference evidence="2 3" key="2">
    <citation type="submission" date="2018-11" db="EMBL/GenBank/DDBJ databases">
        <authorList>
            <consortium name="Pathogen Informatics"/>
        </authorList>
    </citation>
    <scope>NUCLEOTIDE SEQUENCE [LARGE SCALE GENOMIC DNA]</scope>
    <source>
        <strain evidence="2 3">NST_G2</strain>
    </source>
</reference>
<feature type="compositionally biased region" description="Pro residues" evidence="1">
    <location>
        <begin position="18"/>
        <end position="33"/>
    </location>
</feature>
<dbReference type="EMBL" id="UYSU01035438">
    <property type="protein sequence ID" value="VDL96147.1"/>
    <property type="molecule type" value="Genomic_DNA"/>
</dbReference>
<feature type="region of interest" description="Disordered" evidence="1">
    <location>
        <begin position="16"/>
        <end position="39"/>
    </location>
</feature>
<keyword evidence="3" id="KW-1185">Reference proteome</keyword>